<gene>
    <name evidence="5" type="ORF">HYH03_005355</name>
</gene>
<keyword evidence="1" id="KW-0547">Nucleotide-binding</keyword>
<dbReference type="InterPro" id="IPR000719">
    <property type="entry name" value="Prot_kinase_dom"/>
</dbReference>
<keyword evidence="6" id="KW-1185">Reference proteome</keyword>
<dbReference type="SUPFAM" id="SSF56112">
    <property type="entry name" value="Protein kinase-like (PK-like)"/>
    <property type="match status" value="1"/>
</dbReference>
<comment type="caution">
    <text evidence="5">The sequence shown here is derived from an EMBL/GenBank/DDBJ whole genome shotgun (WGS) entry which is preliminary data.</text>
</comment>
<dbReference type="AlphaFoldDB" id="A0A835Y5S4"/>
<reference evidence="5" key="1">
    <citation type="journal article" date="2020" name="bioRxiv">
        <title>Comparative genomics of Chlamydomonas.</title>
        <authorList>
            <person name="Craig R.J."/>
            <person name="Hasan A.R."/>
            <person name="Ness R.W."/>
            <person name="Keightley P.D."/>
        </authorList>
    </citation>
    <scope>NUCLEOTIDE SEQUENCE</scope>
    <source>
        <strain evidence="5">CCAP 11/70</strain>
    </source>
</reference>
<dbReference type="Proteomes" id="UP000612055">
    <property type="component" value="Unassembled WGS sequence"/>
</dbReference>
<keyword evidence="2" id="KW-0067">ATP-binding</keyword>
<name>A0A835Y5S4_9CHLO</name>
<evidence type="ECO:0000256" key="1">
    <source>
        <dbReference type="ARBA" id="ARBA00022741"/>
    </source>
</evidence>
<dbReference type="PROSITE" id="PS50011">
    <property type="entry name" value="PROTEIN_KINASE_DOM"/>
    <property type="match status" value="1"/>
</dbReference>
<dbReference type="Gene3D" id="1.10.510.10">
    <property type="entry name" value="Transferase(Phosphotransferase) domain 1"/>
    <property type="match status" value="1"/>
</dbReference>
<feature type="region of interest" description="Disordered" evidence="3">
    <location>
        <begin position="267"/>
        <end position="294"/>
    </location>
</feature>
<dbReference type="SMART" id="SM00220">
    <property type="entry name" value="S_TKc"/>
    <property type="match status" value="1"/>
</dbReference>
<evidence type="ECO:0000256" key="2">
    <source>
        <dbReference type="ARBA" id="ARBA00022840"/>
    </source>
</evidence>
<proteinExistence type="predicted"/>
<accession>A0A835Y5S4</accession>
<protein>
    <recommendedName>
        <fullName evidence="4">Protein kinase domain-containing protein</fullName>
    </recommendedName>
</protein>
<evidence type="ECO:0000256" key="3">
    <source>
        <dbReference type="SAM" id="MobiDB-lite"/>
    </source>
</evidence>
<dbReference type="EMBL" id="JAEHOE010000018">
    <property type="protein sequence ID" value="KAG2496531.1"/>
    <property type="molecule type" value="Genomic_DNA"/>
</dbReference>
<dbReference type="PANTHER" id="PTHR24055">
    <property type="entry name" value="MITOGEN-ACTIVATED PROTEIN KINASE"/>
    <property type="match status" value="1"/>
</dbReference>
<dbReference type="PROSITE" id="PS00108">
    <property type="entry name" value="PROTEIN_KINASE_ST"/>
    <property type="match status" value="1"/>
</dbReference>
<dbReference type="Pfam" id="PF00069">
    <property type="entry name" value="Pkinase"/>
    <property type="match status" value="1"/>
</dbReference>
<evidence type="ECO:0000313" key="6">
    <source>
        <dbReference type="Proteomes" id="UP000612055"/>
    </source>
</evidence>
<dbReference type="InterPro" id="IPR008271">
    <property type="entry name" value="Ser/Thr_kinase_AS"/>
</dbReference>
<feature type="region of interest" description="Disordered" evidence="3">
    <location>
        <begin position="509"/>
        <end position="562"/>
    </location>
</feature>
<feature type="region of interest" description="Disordered" evidence="3">
    <location>
        <begin position="720"/>
        <end position="751"/>
    </location>
</feature>
<dbReference type="InterPro" id="IPR050117">
    <property type="entry name" value="MAPK"/>
</dbReference>
<feature type="domain" description="Protein kinase" evidence="4">
    <location>
        <begin position="1"/>
        <end position="195"/>
    </location>
</feature>
<feature type="compositionally biased region" description="Gly residues" evidence="3">
    <location>
        <begin position="736"/>
        <end position="748"/>
    </location>
</feature>
<organism evidence="5 6">
    <name type="scientific">Edaphochlamys debaryana</name>
    <dbReference type="NCBI Taxonomy" id="47281"/>
    <lineage>
        <taxon>Eukaryota</taxon>
        <taxon>Viridiplantae</taxon>
        <taxon>Chlorophyta</taxon>
        <taxon>core chlorophytes</taxon>
        <taxon>Chlorophyceae</taxon>
        <taxon>CS clade</taxon>
        <taxon>Chlamydomonadales</taxon>
        <taxon>Chlamydomonadales incertae sedis</taxon>
        <taxon>Edaphochlamys</taxon>
    </lineage>
</organism>
<feature type="compositionally biased region" description="Low complexity" evidence="3">
    <location>
        <begin position="278"/>
        <end position="294"/>
    </location>
</feature>
<dbReference type="OrthoDB" id="2195230at2759"/>
<dbReference type="InterPro" id="IPR011009">
    <property type="entry name" value="Kinase-like_dom_sf"/>
</dbReference>
<evidence type="ECO:0000313" key="5">
    <source>
        <dbReference type="EMBL" id="KAG2496531.1"/>
    </source>
</evidence>
<dbReference type="GO" id="GO:0004672">
    <property type="term" value="F:protein kinase activity"/>
    <property type="evidence" value="ECO:0007669"/>
    <property type="project" value="InterPro"/>
</dbReference>
<evidence type="ECO:0000259" key="4">
    <source>
        <dbReference type="PROSITE" id="PS50011"/>
    </source>
</evidence>
<dbReference type="GO" id="GO:0005524">
    <property type="term" value="F:ATP binding"/>
    <property type="evidence" value="ECO:0007669"/>
    <property type="project" value="UniProtKB-KW"/>
</dbReference>
<feature type="compositionally biased region" description="Polar residues" evidence="3">
    <location>
        <begin position="544"/>
        <end position="558"/>
    </location>
</feature>
<sequence length="920" mass="91615">MVFEFVGPSLHDQLDLQPTGLAPAATKLLAWQLLSGVAYLHDKKVLHRDIKPANVLLDPATGVAKLCDFGFARPTKCGPQVLVSDHYGAGADVWSLGCTIAEMATGRALFPGTSTADQLWRIVTCLGPLAPLQAARALVIPSLSVFATSPPPLRKTLRQRLPELEPRLFELVEACLRLDPRHRPTVRELLAMPYFWDVRGAAEGTPVAALIDAGQIDDSAAFRTSETAATATPQVAALAPAGPLTAQAVQDSQPQAGPATNADAISVVRDSPTPSPAPAALRAHAGAAAEAEAPPLKQQAWAASAPINATLSAPVAPRRQPPLAAPATLVVPPSVPIAPDGSAVAAGGAAAAVCSGVLPLGTPSPEASHEGSSGLLGPRALAQVLASNYNGGPSSASPTGGRPNAAALALQLQLQLQQYRYASSSCDASACTAACTAPYTASSYNSASPSTVLTFADAALQAALQRQDTAGSAAGSFSAGAGGNKRSASSSSAKWQYLLRRMGSSTLGGAEGWPEVPTPKGAPPLAYDPNCGPPPHVRPGASSHAVSVSTARSQSTSGAAAMPTAPAALLRPHTAQASKPQPPSHSARLAGQIRRAASTLGAVTATAVTAPGAERVQRAVNVRPHGGVVSRALMQRFGTRLSAPSAEPGGGHGGGVVSGVWCSEELPPPLAYSDDGPAGSVMLPYMSLPLPLTFAASQRLSNPGAPPKFRVPACVPSVLEEDGEGEGRTNETELSAGGGVGAPGSGPHGPGPVLRPSGVSVPKPREAQRPLPLAAAVLGPTRAGVARPGGDAGVGGAGGQAMGAQEGIAPQPAAAKRPPAGPGSAACPAIELPAPAAVVSGSAAGGAAASMDLGAASSADTVKKDGSRAGAEGLAAAMGRCGEAGGLDSGPAPGCLGLGLIGSAAKMLRGLLRKPSVPAP</sequence>